<feature type="region of interest" description="Disordered" evidence="1">
    <location>
        <begin position="49"/>
        <end position="75"/>
    </location>
</feature>
<organism evidence="2 3">
    <name type="scientific">Bradyrhizobium erythrophlei</name>
    <dbReference type="NCBI Taxonomy" id="1437360"/>
    <lineage>
        <taxon>Bacteria</taxon>
        <taxon>Pseudomonadati</taxon>
        <taxon>Pseudomonadota</taxon>
        <taxon>Alphaproteobacteria</taxon>
        <taxon>Hyphomicrobiales</taxon>
        <taxon>Nitrobacteraceae</taxon>
        <taxon>Bradyrhizobium</taxon>
    </lineage>
</organism>
<evidence type="ECO:0000313" key="2">
    <source>
        <dbReference type="EMBL" id="SHN83950.1"/>
    </source>
</evidence>
<gene>
    <name evidence="2" type="ORF">SAMN05444170_5724</name>
</gene>
<reference evidence="3" key="1">
    <citation type="submission" date="2016-11" db="EMBL/GenBank/DDBJ databases">
        <authorList>
            <person name="Varghese N."/>
            <person name="Submissions S."/>
        </authorList>
    </citation>
    <scope>NUCLEOTIDE SEQUENCE [LARGE SCALE GENOMIC DNA]</scope>
    <source>
        <strain evidence="3">GAS401</strain>
    </source>
</reference>
<evidence type="ECO:0000313" key="3">
    <source>
        <dbReference type="Proteomes" id="UP000184096"/>
    </source>
</evidence>
<accession>A0A1M7ULX5</accession>
<proteinExistence type="predicted"/>
<dbReference type="EMBL" id="LT670849">
    <property type="protein sequence ID" value="SHN83950.1"/>
    <property type="molecule type" value="Genomic_DNA"/>
</dbReference>
<name>A0A1M7ULX5_9BRAD</name>
<protein>
    <submittedName>
        <fullName evidence="2">Uncharacterized protein</fullName>
    </submittedName>
</protein>
<sequence>MRKSILPSENTTIGDKSIRGRISCRTRSALQGLAGWALMGQVSLDRMHQKNAGTDRCSDRNDNFEHWTGSQKQVR</sequence>
<evidence type="ECO:0000256" key="1">
    <source>
        <dbReference type="SAM" id="MobiDB-lite"/>
    </source>
</evidence>
<feature type="compositionally biased region" description="Basic and acidic residues" evidence="1">
    <location>
        <begin position="56"/>
        <end position="65"/>
    </location>
</feature>
<dbReference type="Proteomes" id="UP000184096">
    <property type="component" value="Chromosome I"/>
</dbReference>
<keyword evidence="3" id="KW-1185">Reference proteome</keyword>
<dbReference type="AlphaFoldDB" id="A0A1M7ULX5"/>